<dbReference type="PANTHER" id="PTHR30024:SF47">
    <property type="entry name" value="TAURINE-BINDING PERIPLASMIC PROTEIN"/>
    <property type="match status" value="1"/>
</dbReference>
<dbReference type="EMBL" id="FQYU01000019">
    <property type="protein sequence ID" value="SHK04649.1"/>
    <property type="molecule type" value="Genomic_DNA"/>
</dbReference>
<dbReference type="SUPFAM" id="SSF53850">
    <property type="entry name" value="Periplasmic binding protein-like II"/>
    <property type="match status" value="1"/>
</dbReference>
<accession>A0A1M6P9L6</accession>
<keyword evidence="6" id="KW-1185">Reference proteome</keyword>
<evidence type="ECO:0000313" key="6">
    <source>
        <dbReference type="Proteomes" id="UP000184543"/>
    </source>
</evidence>
<evidence type="ECO:0000313" key="5">
    <source>
        <dbReference type="EMBL" id="SHK04649.1"/>
    </source>
</evidence>
<dbReference type="Pfam" id="PF22384">
    <property type="entry name" value="PBP2_Ca3427_like"/>
    <property type="match status" value="1"/>
</dbReference>
<evidence type="ECO:0000256" key="1">
    <source>
        <dbReference type="ARBA" id="ARBA00004418"/>
    </source>
</evidence>
<dbReference type="GO" id="GO:0042597">
    <property type="term" value="C:periplasmic space"/>
    <property type="evidence" value="ECO:0007669"/>
    <property type="project" value="UniProtKB-SubCell"/>
</dbReference>
<dbReference type="CDD" id="cd13637">
    <property type="entry name" value="PBP2_Ca3427_like"/>
    <property type="match status" value="1"/>
</dbReference>
<feature type="domain" description="Ca3427-like PBP 2" evidence="4">
    <location>
        <begin position="87"/>
        <end position="179"/>
    </location>
</feature>
<evidence type="ECO:0000256" key="2">
    <source>
        <dbReference type="ARBA" id="ARBA00010742"/>
    </source>
</evidence>
<dbReference type="InterPro" id="IPR054364">
    <property type="entry name" value="Ca3427-like_PBP2"/>
</dbReference>
<gene>
    <name evidence="5" type="ORF">SAMN04488513_1197</name>
</gene>
<evidence type="ECO:0000259" key="4">
    <source>
        <dbReference type="Pfam" id="PF22384"/>
    </source>
</evidence>
<protein>
    <submittedName>
        <fullName evidence="5">ABC-type nitrate/sulfonate/bicarbonate transport system, substrate-binding protein</fullName>
    </submittedName>
</protein>
<dbReference type="RefSeq" id="WP_072995910.1">
    <property type="nucleotide sequence ID" value="NZ_FQYU01000019.1"/>
</dbReference>
<comment type="similarity">
    <text evidence="2">Belongs to the bacterial solute-binding protein SsuA/TauA family.</text>
</comment>
<dbReference type="OrthoDB" id="6191474at2"/>
<dbReference type="STRING" id="192903.SAMN04488513_1197"/>
<dbReference type="Proteomes" id="UP000184543">
    <property type="component" value="Unassembled WGS sequence"/>
</dbReference>
<dbReference type="AlphaFoldDB" id="A0A1M6P9L6"/>
<organism evidence="5 6">
    <name type="scientific">Pseudozobellia thermophila</name>
    <dbReference type="NCBI Taxonomy" id="192903"/>
    <lineage>
        <taxon>Bacteria</taxon>
        <taxon>Pseudomonadati</taxon>
        <taxon>Bacteroidota</taxon>
        <taxon>Flavobacteriia</taxon>
        <taxon>Flavobacteriales</taxon>
        <taxon>Flavobacteriaceae</taxon>
        <taxon>Pseudozobellia</taxon>
    </lineage>
</organism>
<sequence>MKEVRIIGVPEHFNLPWHMAIEEGAFENCGIDLQWQDIPEGTGKMCQMLKDGETDLAIILTEGIVKSIIEGNPAQIVQTYIATPLHWGIHVGAQSRFKTISELNGASAAISRFSSGSHLMAYVNAQNEGWDASKLSFEVVNNLDGAVEALTEGAADYFMWEHFTTKPLVDKGVFRRLGDCPTPWPCFVIAATDKFIAEQPGALRHVLNTINAYTAEFRQIPSIDRTLANRYGQRIEDIREWLSMTRWSQEQLDGAVVDQVQETLHSLGLIDKKVAKEALLKIF</sequence>
<keyword evidence="3" id="KW-0732">Signal</keyword>
<reference evidence="6" key="1">
    <citation type="submission" date="2016-11" db="EMBL/GenBank/DDBJ databases">
        <authorList>
            <person name="Varghese N."/>
            <person name="Submissions S."/>
        </authorList>
    </citation>
    <scope>NUCLEOTIDE SEQUENCE [LARGE SCALE GENOMIC DNA]</scope>
    <source>
        <strain evidence="6">DSM 19858</strain>
    </source>
</reference>
<name>A0A1M6P9L6_9FLAO</name>
<proteinExistence type="inferred from homology"/>
<comment type="subcellular location">
    <subcellularLocation>
        <location evidence="1">Periplasm</location>
    </subcellularLocation>
</comment>
<dbReference type="Gene3D" id="3.40.190.10">
    <property type="entry name" value="Periplasmic binding protein-like II"/>
    <property type="match status" value="2"/>
</dbReference>
<dbReference type="PANTHER" id="PTHR30024">
    <property type="entry name" value="ALIPHATIC SULFONATES-BINDING PROTEIN-RELATED"/>
    <property type="match status" value="1"/>
</dbReference>
<evidence type="ECO:0000256" key="3">
    <source>
        <dbReference type="ARBA" id="ARBA00022729"/>
    </source>
</evidence>